<evidence type="ECO:0000256" key="1">
    <source>
        <dbReference type="SAM" id="MobiDB-lite"/>
    </source>
</evidence>
<feature type="compositionally biased region" description="Polar residues" evidence="1">
    <location>
        <begin position="312"/>
        <end position="321"/>
    </location>
</feature>
<feature type="transmembrane region" description="Helical" evidence="2">
    <location>
        <begin position="12"/>
        <end position="31"/>
    </location>
</feature>
<feature type="compositionally biased region" description="Low complexity" evidence="1">
    <location>
        <begin position="154"/>
        <end position="169"/>
    </location>
</feature>
<feature type="region of interest" description="Disordered" evidence="1">
    <location>
        <begin position="289"/>
        <end position="321"/>
    </location>
</feature>
<evidence type="ECO:0000313" key="3">
    <source>
        <dbReference type="EMBL" id="TGZ52890.1"/>
    </source>
</evidence>
<keyword evidence="2" id="KW-0812">Transmembrane</keyword>
<gene>
    <name evidence="3" type="ORF">DBV15_11561</name>
</gene>
<feature type="compositionally biased region" description="Low complexity" evidence="1">
    <location>
        <begin position="289"/>
        <end position="311"/>
    </location>
</feature>
<comment type="caution">
    <text evidence="3">The sequence shown here is derived from an EMBL/GenBank/DDBJ whole genome shotgun (WGS) entry which is preliminary data.</text>
</comment>
<evidence type="ECO:0000256" key="2">
    <source>
        <dbReference type="SAM" id="Phobius"/>
    </source>
</evidence>
<feature type="region of interest" description="Disordered" evidence="1">
    <location>
        <begin position="154"/>
        <end position="175"/>
    </location>
</feature>
<keyword evidence="2" id="KW-0472">Membrane</keyword>
<proteinExistence type="predicted"/>
<evidence type="ECO:0000313" key="4">
    <source>
        <dbReference type="Proteomes" id="UP000310200"/>
    </source>
</evidence>
<keyword evidence="4" id="KW-1185">Reference proteome</keyword>
<accession>A0A4S2KSW5</accession>
<reference evidence="3 4" key="1">
    <citation type="journal article" date="2019" name="Philos. Trans. R. Soc. Lond., B, Biol. Sci.">
        <title>Ant behaviour and brain gene expression of defending hosts depend on the ecological success of the intruding social parasite.</title>
        <authorList>
            <person name="Kaur R."/>
            <person name="Stoldt M."/>
            <person name="Jongepier E."/>
            <person name="Feldmeyer B."/>
            <person name="Menzel F."/>
            <person name="Bornberg-Bauer E."/>
            <person name="Foitzik S."/>
        </authorList>
    </citation>
    <scope>NUCLEOTIDE SEQUENCE [LARGE SCALE GENOMIC DNA]</scope>
    <source>
        <tissue evidence="3">Whole body</tissue>
    </source>
</reference>
<organism evidence="3 4">
    <name type="scientific">Temnothorax longispinosus</name>
    <dbReference type="NCBI Taxonomy" id="300112"/>
    <lineage>
        <taxon>Eukaryota</taxon>
        <taxon>Metazoa</taxon>
        <taxon>Ecdysozoa</taxon>
        <taxon>Arthropoda</taxon>
        <taxon>Hexapoda</taxon>
        <taxon>Insecta</taxon>
        <taxon>Pterygota</taxon>
        <taxon>Neoptera</taxon>
        <taxon>Endopterygota</taxon>
        <taxon>Hymenoptera</taxon>
        <taxon>Apocrita</taxon>
        <taxon>Aculeata</taxon>
        <taxon>Formicoidea</taxon>
        <taxon>Formicidae</taxon>
        <taxon>Myrmicinae</taxon>
        <taxon>Temnothorax</taxon>
    </lineage>
</organism>
<feature type="transmembrane region" description="Helical" evidence="2">
    <location>
        <begin position="101"/>
        <end position="122"/>
    </location>
</feature>
<dbReference type="EMBL" id="QBLH01001151">
    <property type="protein sequence ID" value="TGZ52890.1"/>
    <property type="molecule type" value="Genomic_DNA"/>
</dbReference>
<dbReference type="AlphaFoldDB" id="A0A4S2KSW5"/>
<protein>
    <submittedName>
        <fullName evidence="3">Uncharacterized protein</fullName>
    </submittedName>
</protein>
<feature type="transmembrane region" description="Helical" evidence="2">
    <location>
        <begin position="62"/>
        <end position="80"/>
    </location>
</feature>
<keyword evidence="2" id="KW-1133">Transmembrane helix</keyword>
<dbReference type="Proteomes" id="UP000310200">
    <property type="component" value="Unassembled WGS sequence"/>
</dbReference>
<sequence>MSYIMTLSLRTIVFIILISDAVTKNVIAFLTNATNKENNTKEYDTNPNTTHINYTELHILKWVWFTIGFGTSVLIMLIIINAKLYCQVCNCIFRILRRRFIIWYNWCFSINIYSVSAEQIVMSRSEHTSSAAQLGQRTSSAATQSTSFVSQLRQSTSTSQLPQSTTSASKLPQSMSLDSQLPQITSFASKLPQSQSLNSKLPARFIRLPVSQLPAPTTTVRQLPGPTPLSKLPQPSLLVAQSESYELLKLERYMKRYLPSSTLSQSAPLMSELLQSQSPKTQLRFIKSMSSVTNQSQSSQQSQPLKVSQQSHMPQQQAPSIPVSNQVQVMAQPTTTPVTAQITTIPAITIAKSTAITTTASTTSDTNPEDYINPLFKY</sequence>
<name>A0A4S2KSW5_9HYME</name>